<proteinExistence type="predicted"/>
<accession>X8E0C0</accession>
<dbReference type="AlphaFoldDB" id="X8E0C0"/>
<dbReference type="PATRIC" id="fig|1299334.3.peg.930"/>
<name>X8E0C0_MYCXE</name>
<reference evidence="1" key="1">
    <citation type="submission" date="2014-01" db="EMBL/GenBank/DDBJ databases">
        <authorList>
            <person name="Brown-Elliot B."/>
            <person name="Wallace R."/>
            <person name="Lenaerts A."/>
            <person name="Ordway D."/>
            <person name="DeGroote M.A."/>
            <person name="Parker T."/>
            <person name="Sizemore C."/>
            <person name="Tallon L.J."/>
            <person name="Sadzewicz L.K."/>
            <person name="Sengamalay N."/>
            <person name="Fraser C.M."/>
            <person name="Hine E."/>
            <person name="Shefchek K.A."/>
            <person name="Das S.P."/>
            <person name="Tettelin H."/>
        </authorList>
    </citation>
    <scope>NUCLEOTIDE SEQUENCE [LARGE SCALE GENOMIC DNA]</scope>
    <source>
        <strain evidence="1">4042</strain>
    </source>
</reference>
<protein>
    <submittedName>
        <fullName evidence="1">Uncharacterized protein</fullName>
    </submittedName>
</protein>
<sequence length="68" mass="7468">MRWGLWQGIHITGTDSPYDFLVATRTVTTRTVSKHVTADVLLIAGPTTITFVCASRIARHATSARLAR</sequence>
<comment type="caution">
    <text evidence="1">The sequence shown here is derived from an EMBL/GenBank/DDBJ whole genome shotgun (WGS) entry which is preliminary data.</text>
</comment>
<gene>
    <name evidence="1" type="ORF">I553_9416</name>
</gene>
<dbReference type="EMBL" id="JAOB01000011">
    <property type="protein sequence ID" value="EUA73260.1"/>
    <property type="molecule type" value="Genomic_DNA"/>
</dbReference>
<organism evidence="1">
    <name type="scientific">Mycobacterium xenopi 4042</name>
    <dbReference type="NCBI Taxonomy" id="1299334"/>
    <lineage>
        <taxon>Bacteria</taxon>
        <taxon>Bacillati</taxon>
        <taxon>Actinomycetota</taxon>
        <taxon>Actinomycetes</taxon>
        <taxon>Mycobacteriales</taxon>
        <taxon>Mycobacteriaceae</taxon>
        <taxon>Mycobacterium</taxon>
    </lineage>
</organism>
<evidence type="ECO:0000313" key="1">
    <source>
        <dbReference type="EMBL" id="EUA73260.1"/>
    </source>
</evidence>